<keyword evidence="3" id="KW-0812">Transmembrane</keyword>
<organism evidence="4 5">
    <name type="scientific">Ornithinibacillus salinisoli</name>
    <dbReference type="NCBI Taxonomy" id="1848459"/>
    <lineage>
        <taxon>Bacteria</taxon>
        <taxon>Bacillati</taxon>
        <taxon>Bacillota</taxon>
        <taxon>Bacilli</taxon>
        <taxon>Bacillales</taxon>
        <taxon>Bacillaceae</taxon>
        <taxon>Ornithinibacillus</taxon>
    </lineage>
</organism>
<reference evidence="5" key="1">
    <citation type="journal article" date="2019" name="Int. J. Syst. Evol. Microbiol.">
        <title>The Global Catalogue of Microorganisms (GCM) 10K type strain sequencing project: providing services to taxonomists for standard genome sequencing and annotation.</title>
        <authorList>
            <consortium name="The Broad Institute Genomics Platform"/>
            <consortium name="The Broad Institute Genome Sequencing Center for Infectious Disease"/>
            <person name="Wu L."/>
            <person name="Ma J."/>
        </authorList>
    </citation>
    <scope>NUCLEOTIDE SEQUENCE [LARGE SCALE GENOMIC DNA]</scope>
    <source>
        <strain evidence="5">R28</strain>
    </source>
</reference>
<evidence type="ECO:0000256" key="3">
    <source>
        <dbReference type="SAM" id="Phobius"/>
    </source>
</evidence>
<gene>
    <name evidence="4" type="ORF">ACFSJF_18755</name>
</gene>
<evidence type="ECO:0000313" key="5">
    <source>
        <dbReference type="Proteomes" id="UP001597383"/>
    </source>
</evidence>
<proteinExistence type="predicted"/>
<evidence type="ECO:0000256" key="2">
    <source>
        <dbReference type="ARBA" id="ARBA00023287"/>
    </source>
</evidence>
<keyword evidence="3" id="KW-0472">Membrane</keyword>
<sequence length="151" mass="17429">MKRFNRKRLKIFCNENGITLLEVLLSITILTIILISLMSIFQQMGVFNQKNEDKSQAVNDAKQILLEWQSNQDLKTFLSNPTLNEIPDAITERDTYFYAEKDRGNEKEIVNIAKDSDLASEPVKAHQIHVQLLDENNTVIGERFGYIIVEE</sequence>
<keyword evidence="5" id="KW-1185">Reference proteome</keyword>
<keyword evidence="2" id="KW-0178">Competence</keyword>
<accession>A0ABW4W4Q9</accession>
<feature type="transmembrane region" description="Helical" evidence="3">
    <location>
        <begin position="20"/>
        <end position="41"/>
    </location>
</feature>
<evidence type="ECO:0000256" key="1">
    <source>
        <dbReference type="ARBA" id="ARBA00004241"/>
    </source>
</evidence>
<dbReference type="Proteomes" id="UP001597383">
    <property type="component" value="Unassembled WGS sequence"/>
</dbReference>
<comment type="subcellular location">
    <subcellularLocation>
        <location evidence="1">Cell surface</location>
    </subcellularLocation>
</comment>
<evidence type="ECO:0000313" key="4">
    <source>
        <dbReference type="EMBL" id="MFD2046319.1"/>
    </source>
</evidence>
<protein>
    <submittedName>
        <fullName evidence="4">Prepilin-type N-terminal cleavage/methylation domain-containing protein</fullName>
    </submittedName>
</protein>
<dbReference type="InterPro" id="IPR012902">
    <property type="entry name" value="N_methyl_site"/>
</dbReference>
<dbReference type="RefSeq" id="WP_377556727.1">
    <property type="nucleotide sequence ID" value="NZ_JBHUHQ010000021.1"/>
</dbReference>
<keyword evidence="3" id="KW-1133">Transmembrane helix</keyword>
<name>A0ABW4W4Q9_9BACI</name>
<dbReference type="EMBL" id="JBHUHQ010000021">
    <property type="protein sequence ID" value="MFD2046319.1"/>
    <property type="molecule type" value="Genomic_DNA"/>
</dbReference>
<comment type="caution">
    <text evidence="4">The sequence shown here is derived from an EMBL/GenBank/DDBJ whole genome shotgun (WGS) entry which is preliminary data.</text>
</comment>
<dbReference type="Pfam" id="PF07963">
    <property type="entry name" value="N_methyl"/>
    <property type="match status" value="1"/>
</dbReference>